<sequence>MRIKALAIAAMAAGTLATAAAPASAVANWQPVDTTPTWECSRERVHQVSNNIKFKVCTIRNANNDAQGVLVVQHSGTAPAVISGEVVTNFGSNTACAGSQLNAGFTRGCFAPTVHVGSGGTLAINARLRVNGVDQWYI</sequence>
<keyword evidence="2" id="KW-0614">Plasmid</keyword>
<dbReference type="OrthoDB" id="4330743at2"/>
<feature type="signal peptide" evidence="1">
    <location>
        <begin position="1"/>
        <end position="19"/>
    </location>
</feature>
<evidence type="ECO:0000256" key="1">
    <source>
        <dbReference type="SAM" id="SignalP"/>
    </source>
</evidence>
<accession>B5GLM0</accession>
<dbReference type="EMBL" id="CM000914">
    <property type="protein sequence ID" value="EFG04883.2"/>
    <property type="molecule type" value="Genomic_DNA"/>
</dbReference>
<dbReference type="Proteomes" id="UP000002357">
    <property type="component" value="Plasmid pSCL4"/>
</dbReference>
<keyword evidence="1" id="KW-0732">Signal</keyword>
<evidence type="ECO:0000313" key="3">
    <source>
        <dbReference type="Proteomes" id="UP000002357"/>
    </source>
</evidence>
<dbReference type="AlphaFoldDB" id="B5GLM0"/>
<evidence type="ECO:0000313" key="2">
    <source>
        <dbReference type="EMBL" id="EFG04883.2"/>
    </source>
</evidence>
<organism evidence="2 3">
    <name type="scientific">Streptomyces clavuligerus</name>
    <dbReference type="NCBI Taxonomy" id="1901"/>
    <lineage>
        <taxon>Bacteria</taxon>
        <taxon>Bacillati</taxon>
        <taxon>Actinomycetota</taxon>
        <taxon>Actinomycetes</taxon>
        <taxon>Kitasatosporales</taxon>
        <taxon>Streptomycetaceae</taxon>
        <taxon>Streptomyces</taxon>
    </lineage>
</organism>
<keyword evidence="3" id="KW-1185">Reference proteome</keyword>
<dbReference type="GeneID" id="93734462"/>
<dbReference type="RefSeq" id="WP_003952612.1">
    <property type="nucleotide sequence ID" value="NZ_CM000914.1"/>
</dbReference>
<gene>
    <name evidence="2" type="ORF">SCLAV_p1401</name>
</gene>
<geneLocation type="plasmid" evidence="2 3">
    <name>pSCL4</name>
</geneLocation>
<dbReference type="eggNOG" id="ENOG5032DXW">
    <property type="taxonomic scope" value="Bacteria"/>
</dbReference>
<protein>
    <recommendedName>
        <fullName evidence="4">Secreted protein</fullName>
    </recommendedName>
</protein>
<name>B5GLM0_STRCL</name>
<proteinExistence type="predicted"/>
<feature type="chain" id="PRO_5041196340" description="Secreted protein" evidence="1">
    <location>
        <begin position="20"/>
        <end position="138"/>
    </location>
</feature>
<reference evidence="2 3" key="1">
    <citation type="journal article" date="2010" name="Genome Biol. Evol.">
        <title>The sequence of a 1.8-mb bacterial linear plasmid reveals a rich evolutionary reservoir of secondary metabolic pathways.</title>
        <authorList>
            <person name="Medema M.H."/>
            <person name="Trefzer A."/>
            <person name="Kovalchuk A."/>
            <person name="van den Berg M."/>
            <person name="Mueller U."/>
            <person name="Heijne W."/>
            <person name="Wu L."/>
            <person name="Alam M.T."/>
            <person name="Ronning C.M."/>
            <person name="Nierman W.C."/>
            <person name="Bovenberg R.A.L."/>
            <person name="Breitling R."/>
            <person name="Takano E."/>
        </authorList>
    </citation>
    <scope>NUCLEOTIDE SEQUENCE [LARGE SCALE GENOMIC DNA]</scope>
    <source>
        <strain evidence="3">ATCC 27064 / DSM 738 / JCM 4710 / NBRC 13307 / NCIMB 12785 / NRRL 3585 / VKM Ac-602</strain>
        <plasmid evidence="2">pSCL4</plasmid>
    </source>
</reference>
<evidence type="ECO:0008006" key="4">
    <source>
        <dbReference type="Google" id="ProtNLM"/>
    </source>
</evidence>